<reference evidence="1" key="1">
    <citation type="submission" date="2018-02" db="EMBL/GenBank/DDBJ databases">
        <title>Rhizophora mucronata_Transcriptome.</title>
        <authorList>
            <person name="Meera S.P."/>
            <person name="Sreeshan A."/>
            <person name="Augustine A."/>
        </authorList>
    </citation>
    <scope>NUCLEOTIDE SEQUENCE</scope>
    <source>
        <tissue evidence="1">Leaf</tissue>
    </source>
</reference>
<dbReference type="AlphaFoldDB" id="A0A2P2JE63"/>
<accession>A0A2P2JE63</accession>
<name>A0A2P2JE63_RHIMU</name>
<sequence>MDPLAFPRLYPSILKLRV</sequence>
<protein>
    <submittedName>
        <fullName evidence="1">Uncharacterized protein MANES_13G136500</fullName>
    </submittedName>
</protein>
<proteinExistence type="predicted"/>
<organism evidence="1">
    <name type="scientific">Rhizophora mucronata</name>
    <name type="common">Asiatic mangrove</name>
    <dbReference type="NCBI Taxonomy" id="61149"/>
    <lineage>
        <taxon>Eukaryota</taxon>
        <taxon>Viridiplantae</taxon>
        <taxon>Streptophyta</taxon>
        <taxon>Embryophyta</taxon>
        <taxon>Tracheophyta</taxon>
        <taxon>Spermatophyta</taxon>
        <taxon>Magnoliopsida</taxon>
        <taxon>eudicotyledons</taxon>
        <taxon>Gunneridae</taxon>
        <taxon>Pentapetalae</taxon>
        <taxon>rosids</taxon>
        <taxon>fabids</taxon>
        <taxon>Malpighiales</taxon>
        <taxon>Rhizophoraceae</taxon>
        <taxon>Rhizophora</taxon>
    </lineage>
</organism>
<evidence type="ECO:0000313" key="1">
    <source>
        <dbReference type="EMBL" id="MBW91754.1"/>
    </source>
</evidence>
<dbReference type="EMBL" id="GGEC01011271">
    <property type="protein sequence ID" value="MBW91754.1"/>
    <property type="molecule type" value="Transcribed_RNA"/>
</dbReference>